<dbReference type="InterPro" id="IPR011991">
    <property type="entry name" value="ArsR-like_HTH"/>
</dbReference>
<evidence type="ECO:0000313" key="1">
    <source>
        <dbReference type="EMBL" id="KFX71803.1"/>
    </source>
</evidence>
<dbReference type="AlphaFoldDB" id="A0A0A1YR86"/>
<evidence type="ECO:0008006" key="3">
    <source>
        <dbReference type="Google" id="ProtNLM"/>
    </source>
</evidence>
<proteinExistence type="predicted"/>
<evidence type="ECO:0000313" key="2">
    <source>
        <dbReference type="Proteomes" id="UP000030063"/>
    </source>
</evidence>
<dbReference type="InterPro" id="IPR036388">
    <property type="entry name" value="WH-like_DNA-bd_sf"/>
</dbReference>
<dbReference type="RefSeq" id="WP_029866196.1">
    <property type="nucleotide sequence ID" value="NZ_AWSQ01000001.1"/>
</dbReference>
<dbReference type="Proteomes" id="UP000030063">
    <property type="component" value="Unassembled WGS sequence"/>
</dbReference>
<dbReference type="GO" id="GO:0006355">
    <property type="term" value="P:regulation of DNA-templated transcription"/>
    <property type="evidence" value="ECO:0007669"/>
    <property type="project" value="UniProtKB-ARBA"/>
</dbReference>
<dbReference type="CDD" id="cd00090">
    <property type="entry name" value="HTH_ARSR"/>
    <property type="match status" value="1"/>
</dbReference>
<dbReference type="EMBL" id="AWSQ01000001">
    <property type="protein sequence ID" value="KFX71803.1"/>
    <property type="molecule type" value="Genomic_DNA"/>
</dbReference>
<name>A0A0A1YR86_9PSED</name>
<dbReference type="Pfam" id="PF13730">
    <property type="entry name" value="HTH_36"/>
    <property type="match status" value="1"/>
</dbReference>
<dbReference type="Gene3D" id="1.10.10.10">
    <property type="entry name" value="Winged helix-like DNA-binding domain superfamily/Winged helix DNA-binding domain"/>
    <property type="match status" value="1"/>
</dbReference>
<dbReference type="InterPro" id="IPR036390">
    <property type="entry name" value="WH_DNA-bd_sf"/>
</dbReference>
<keyword evidence="2" id="KW-1185">Reference proteome</keyword>
<accession>A0A0A1YR86</accession>
<gene>
    <name evidence="1" type="ORF">TMS3_0107800</name>
</gene>
<reference evidence="1 2" key="1">
    <citation type="journal article" date="2014" name="Genome Announc.">
        <title>Draft Genome Sequence of Petroleum Oil-Degrading Marine Bacterium Pseudomonas taeanensis Strain MS-3, Isolated from a Crude Oil-Contaminated Seashore.</title>
        <authorList>
            <person name="Lee S.Y."/>
            <person name="Kim S.H."/>
            <person name="Lee D.G."/>
            <person name="Shin S."/>
            <person name="Yun S.H."/>
            <person name="Choi C.W."/>
            <person name="Chung Y.H."/>
            <person name="Choi J.S."/>
            <person name="Kahng H.Y."/>
            <person name="Kim S.I."/>
        </authorList>
    </citation>
    <scope>NUCLEOTIDE SEQUENCE [LARGE SCALE GENOMIC DNA]</scope>
    <source>
        <strain evidence="1 2">MS-3</strain>
    </source>
</reference>
<comment type="caution">
    <text evidence="1">The sequence shown here is derived from an EMBL/GenBank/DDBJ whole genome shotgun (WGS) entry which is preliminary data.</text>
</comment>
<dbReference type="SUPFAM" id="SSF46785">
    <property type="entry name" value="Winged helix' DNA-binding domain"/>
    <property type="match status" value="1"/>
</dbReference>
<organism evidence="1 2">
    <name type="scientific">Pseudomonas taeanensis MS-3</name>
    <dbReference type="NCBI Taxonomy" id="1395571"/>
    <lineage>
        <taxon>Bacteria</taxon>
        <taxon>Pseudomonadati</taxon>
        <taxon>Pseudomonadota</taxon>
        <taxon>Gammaproteobacteria</taxon>
        <taxon>Pseudomonadales</taxon>
        <taxon>Pseudomonadaceae</taxon>
        <taxon>Pseudomonas</taxon>
    </lineage>
</organism>
<sequence length="196" mass="21755">MTNTSVPLRAQTQWFHVFRAMIDQGDVARIGPHAFTVYAVIKAHANFDHGLSKPGIQRISEQSGVSQAQVKRALGVLEKAGFIAKKKCGRSNHYTLREKVQVTQAGLPHTVVTWDYVPDRAQQTVTELKKAMIAGDLASTRTLNIERLNIQINLAGGNSQIDLGSLHTDLDRLPAGIRETLRRNLNRRSDLIHSSE</sequence>
<protein>
    <recommendedName>
        <fullName evidence="3">Helix-turn-helix domain-containing protein</fullName>
    </recommendedName>
</protein>
<dbReference type="eggNOG" id="COG2188">
    <property type="taxonomic scope" value="Bacteria"/>
</dbReference>